<evidence type="ECO:0000313" key="3">
    <source>
        <dbReference type="Proteomes" id="UP000026961"/>
    </source>
</evidence>
<dbReference type="Proteomes" id="UP000026961">
    <property type="component" value="Chromosome 8"/>
</dbReference>
<evidence type="ECO:0000256" key="1">
    <source>
        <dbReference type="SAM" id="MobiDB-lite"/>
    </source>
</evidence>
<reference evidence="2" key="1">
    <citation type="submission" date="2015-04" db="UniProtKB">
        <authorList>
            <consortium name="EnsemblPlants"/>
        </authorList>
    </citation>
    <scope>IDENTIFICATION</scope>
</reference>
<reference evidence="2" key="2">
    <citation type="submission" date="2018-05" db="EMBL/GenBank/DDBJ databases">
        <title>OgluRS3 (Oryza glumaepatula Reference Sequence Version 3).</title>
        <authorList>
            <person name="Zhang J."/>
            <person name="Kudrna D."/>
            <person name="Lee S."/>
            <person name="Talag J."/>
            <person name="Welchert J."/>
            <person name="Wing R.A."/>
        </authorList>
    </citation>
    <scope>NUCLEOTIDE SEQUENCE [LARGE SCALE GENOMIC DNA]</scope>
</reference>
<feature type="compositionally biased region" description="Polar residues" evidence="1">
    <location>
        <begin position="261"/>
        <end position="272"/>
    </location>
</feature>
<feature type="region of interest" description="Disordered" evidence="1">
    <location>
        <begin position="217"/>
        <end position="275"/>
    </location>
</feature>
<accession>A0A0E0AR94</accession>
<dbReference type="AlphaFoldDB" id="A0A0E0AR94"/>
<proteinExistence type="predicted"/>
<feature type="compositionally biased region" description="Low complexity" evidence="1">
    <location>
        <begin position="85"/>
        <end position="100"/>
    </location>
</feature>
<sequence length="365" mass="38953">MWEWLRRSQPRRKAASSSSLRQAARILATAGRGRGRVRVGDGCSAHSINLLHPPPRRAREGALLANANSAVLTAAWPYSELATAPTPRLPRASPSTSTSPPSAPPLPPPAFVIHHARSRSLSSTTTPGAPTACIIATHVDLQRLKSRRWEHRAVEPFPRLQLTNLAAAAAPDLRHLGRRLRRRAARCSKATTGADTTGRGGRVPRLLYHPRNRYMLCSTSTPARRPRSGRGREGVEGPRQSRRRRRGLRRGPDVVVRARSGSRSPTIASSSGAAWAEDSAPSILVSRATGGPLRVHPRPLRAAPPTAPGRRTPAPRVSWAITTVAGSSSPSGVRDGGGGGTIDNDDELESLVGGCCSLLQIVQCG</sequence>
<dbReference type="HOGENOM" id="CLU_759485_0_0_1"/>
<dbReference type="EnsemblPlants" id="OGLUM08G04180.1">
    <property type="protein sequence ID" value="OGLUM08G04180.1"/>
    <property type="gene ID" value="OGLUM08G04180"/>
</dbReference>
<feature type="compositionally biased region" description="Low complexity" evidence="1">
    <location>
        <begin position="300"/>
        <end position="314"/>
    </location>
</feature>
<keyword evidence="3" id="KW-1185">Reference proteome</keyword>
<feature type="region of interest" description="Disordered" evidence="1">
    <location>
        <begin position="289"/>
        <end position="314"/>
    </location>
</feature>
<organism evidence="2">
    <name type="scientific">Oryza glumipatula</name>
    <dbReference type="NCBI Taxonomy" id="40148"/>
    <lineage>
        <taxon>Eukaryota</taxon>
        <taxon>Viridiplantae</taxon>
        <taxon>Streptophyta</taxon>
        <taxon>Embryophyta</taxon>
        <taxon>Tracheophyta</taxon>
        <taxon>Spermatophyta</taxon>
        <taxon>Magnoliopsida</taxon>
        <taxon>Liliopsida</taxon>
        <taxon>Poales</taxon>
        <taxon>Poaceae</taxon>
        <taxon>BOP clade</taxon>
        <taxon>Oryzoideae</taxon>
        <taxon>Oryzeae</taxon>
        <taxon>Oryzinae</taxon>
        <taxon>Oryza</taxon>
    </lineage>
</organism>
<feature type="region of interest" description="Disordered" evidence="1">
    <location>
        <begin position="85"/>
        <end position="108"/>
    </location>
</feature>
<name>A0A0E0AR94_9ORYZ</name>
<dbReference type="Gramene" id="OGLUM08G04180.1">
    <property type="protein sequence ID" value="OGLUM08G04180.1"/>
    <property type="gene ID" value="OGLUM08G04180"/>
</dbReference>
<evidence type="ECO:0000313" key="2">
    <source>
        <dbReference type="EnsemblPlants" id="OGLUM08G04180.1"/>
    </source>
</evidence>
<protein>
    <submittedName>
        <fullName evidence="2">Uncharacterized protein</fullName>
    </submittedName>
</protein>
<feature type="compositionally biased region" description="Basic residues" evidence="1">
    <location>
        <begin position="240"/>
        <end position="249"/>
    </location>
</feature>
<feature type="region of interest" description="Disordered" evidence="1">
    <location>
        <begin position="184"/>
        <end position="205"/>
    </location>
</feature>